<name>A0ABW4ZCC8_9BACT</name>
<evidence type="ECO:0000313" key="2">
    <source>
        <dbReference type="EMBL" id="MFD2159641.1"/>
    </source>
</evidence>
<evidence type="ECO:0000256" key="1">
    <source>
        <dbReference type="SAM" id="MobiDB-lite"/>
    </source>
</evidence>
<gene>
    <name evidence="2" type="ORF">ACFSW8_12090</name>
</gene>
<evidence type="ECO:0000313" key="3">
    <source>
        <dbReference type="Proteomes" id="UP001597389"/>
    </source>
</evidence>
<comment type="caution">
    <text evidence="2">The sequence shown here is derived from an EMBL/GenBank/DDBJ whole genome shotgun (WGS) entry which is preliminary data.</text>
</comment>
<keyword evidence="3" id="KW-1185">Reference proteome</keyword>
<dbReference type="EMBL" id="JBHUJB010000049">
    <property type="protein sequence ID" value="MFD2159641.1"/>
    <property type="molecule type" value="Genomic_DNA"/>
</dbReference>
<organism evidence="2 3">
    <name type="scientific">Rubritalea tangerina</name>
    <dbReference type="NCBI Taxonomy" id="430798"/>
    <lineage>
        <taxon>Bacteria</taxon>
        <taxon>Pseudomonadati</taxon>
        <taxon>Verrucomicrobiota</taxon>
        <taxon>Verrucomicrobiia</taxon>
        <taxon>Verrucomicrobiales</taxon>
        <taxon>Rubritaleaceae</taxon>
        <taxon>Rubritalea</taxon>
    </lineage>
</organism>
<sequence>MSLPRIPYALILMALICIAGYTFDNYQKAARLSDAQDRWLVVQRDAKQRGIHTELEAYLVASSGVGPSLFTDFPNISPHFTQDHQQDGSQAPHSFCDLAQLPNLKQWPVLSLQQTPRERIETLNLALTQPLPHGYTDAQVLNAVLKAIAPLHTELDQWKHAIQESNNLGRDYIEENYFFISASTFRNASNLLALRSYCHWLMGHSDTSDYHCLLKTSQLLYDYGQSLIALSVATAIDLQTASTANLTLQSPNISPQLNTELLKHYPNFSAIHVFHKALQTEYIVQLDSLKSLVEDTPHPFLPSSDALRKTPQYLLAEARADVAAFQLDTYFPTDIHSHPPYLPLEFDTVATRLPSSDCGLIAKSLISVLSIGSSYYFESATKADMTLELSHLFNALTVFKKTHGHFPNTLNALPPDLLSQIPQSEWLNIQYTPAPTSNTLPTLKATISPPSRPPIETTFPTRD</sequence>
<accession>A0ABW4ZCC8</accession>
<dbReference type="RefSeq" id="WP_377178342.1">
    <property type="nucleotide sequence ID" value="NZ_JBHUJB010000049.1"/>
</dbReference>
<dbReference type="Proteomes" id="UP001597389">
    <property type="component" value="Unassembled WGS sequence"/>
</dbReference>
<feature type="region of interest" description="Disordered" evidence="1">
    <location>
        <begin position="440"/>
        <end position="463"/>
    </location>
</feature>
<reference evidence="3" key="1">
    <citation type="journal article" date="2019" name="Int. J. Syst. Evol. Microbiol.">
        <title>The Global Catalogue of Microorganisms (GCM) 10K type strain sequencing project: providing services to taxonomists for standard genome sequencing and annotation.</title>
        <authorList>
            <consortium name="The Broad Institute Genomics Platform"/>
            <consortium name="The Broad Institute Genome Sequencing Center for Infectious Disease"/>
            <person name="Wu L."/>
            <person name="Ma J."/>
        </authorList>
    </citation>
    <scope>NUCLEOTIDE SEQUENCE [LARGE SCALE GENOMIC DNA]</scope>
    <source>
        <strain evidence="3">CCUG 57942</strain>
    </source>
</reference>
<protein>
    <submittedName>
        <fullName evidence="2">Uncharacterized protein</fullName>
    </submittedName>
</protein>
<proteinExistence type="predicted"/>